<keyword evidence="8" id="KW-1185">Reference proteome</keyword>
<dbReference type="GO" id="GO:0046943">
    <property type="term" value="F:carboxylic acid transmembrane transporter activity"/>
    <property type="evidence" value="ECO:0007669"/>
    <property type="project" value="TreeGrafter"/>
</dbReference>
<sequence length="449" mass="45299">MNIRDVIDRSPMTRFQVMVVALCLVMNVVEGFDILVMAFAASGVAAEWHLTASQVGLLLSSGPIGMALGSALVAPLADRIGRRPLTLACLAVATVGMFLSALTTGGVQLGLCRVLTGIGVGGVIAGLPVIIAEYSSRRGRGTSTAFFAVGLPLGGVVGGTIAALVTAGYGWRATFLLGAVLSLVTVSAMAAVLPESIDYLAARRPAGALARMNTILARMRIAPLDALPAPVDRAATGVGRNVLRGRNGIRSVLLWVAFFCLFAATYFAGSWTPRLLEQSGLSAQQGISGGILLNAGGVVGVLIVAALALRVAVTKLAVAALLLGAIAFGLMTMALGSLGATMAAAVLVGLLVNANGALLYAVAPSLYPVSVRATAVGWALAVGRVGAIVAPLVAGALVDAGWSGRGLFGLFAVPLAVAAAAVAGVTRLGARRDATPELDQQHLPPAVSA</sequence>
<dbReference type="Pfam" id="PF07690">
    <property type="entry name" value="MFS_1"/>
    <property type="match status" value="1"/>
</dbReference>
<dbReference type="Gene3D" id="1.20.1250.20">
    <property type="entry name" value="MFS general substrate transporter like domains"/>
    <property type="match status" value="1"/>
</dbReference>
<dbReference type="PROSITE" id="PS00216">
    <property type="entry name" value="SUGAR_TRANSPORT_1"/>
    <property type="match status" value="1"/>
</dbReference>
<feature type="transmembrane region" description="Helical" evidence="5">
    <location>
        <begin position="252"/>
        <end position="271"/>
    </location>
</feature>
<gene>
    <name evidence="7" type="ordered locus">Psed_4280</name>
</gene>
<feature type="transmembrane region" description="Helical" evidence="5">
    <location>
        <begin position="175"/>
        <end position="194"/>
    </location>
</feature>
<accession>F4CW28</accession>
<dbReference type="PROSITE" id="PS50850">
    <property type="entry name" value="MFS"/>
    <property type="match status" value="1"/>
</dbReference>
<dbReference type="AlphaFoldDB" id="F4CW28"/>
<keyword evidence="3 5" id="KW-1133">Transmembrane helix</keyword>
<dbReference type="PANTHER" id="PTHR23508:SF10">
    <property type="entry name" value="CARBOXYLIC ACID TRANSPORTER PROTEIN HOMOLOG"/>
    <property type="match status" value="1"/>
</dbReference>
<feature type="transmembrane region" description="Helical" evidence="5">
    <location>
        <begin position="114"/>
        <end position="134"/>
    </location>
</feature>
<feature type="transmembrane region" description="Helical" evidence="5">
    <location>
        <begin position="55"/>
        <end position="77"/>
    </location>
</feature>
<dbReference type="OrthoDB" id="9109650at2"/>
<feature type="transmembrane region" description="Helical" evidence="5">
    <location>
        <begin position="342"/>
        <end position="363"/>
    </location>
</feature>
<evidence type="ECO:0000313" key="7">
    <source>
        <dbReference type="EMBL" id="AEA26442.1"/>
    </source>
</evidence>
<keyword evidence="2 5" id="KW-0812">Transmembrane</keyword>
<dbReference type="InterPro" id="IPR011701">
    <property type="entry name" value="MFS"/>
</dbReference>
<feature type="transmembrane region" description="Helical" evidence="5">
    <location>
        <begin position="146"/>
        <end position="169"/>
    </location>
</feature>
<proteinExistence type="predicted"/>
<feature type="domain" description="Major facilitator superfamily (MFS) profile" evidence="6">
    <location>
        <begin position="19"/>
        <end position="430"/>
    </location>
</feature>
<dbReference type="Proteomes" id="UP000007809">
    <property type="component" value="Chromosome"/>
</dbReference>
<dbReference type="GO" id="GO:0005886">
    <property type="term" value="C:plasma membrane"/>
    <property type="evidence" value="ECO:0007669"/>
    <property type="project" value="UniProtKB-SubCell"/>
</dbReference>
<evidence type="ECO:0000313" key="8">
    <source>
        <dbReference type="Proteomes" id="UP000007809"/>
    </source>
</evidence>
<evidence type="ECO:0000256" key="4">
    <source>
        <dbReference type="ARBA" id="ARBA00023136"/>
    </source>
</evidence>
<evidence type="ECO:0000256" key="2">
    <source>
        <dbReference type="ARBA" id="ARBA00022692"/>
    </source>
</evidence>
<dbReference type="KEGG" id="pdx:Psed_4280"/>
<dbReference type="SUPFAM" id="SSF103473">
    <property type="entry name" value="MFS general substrate transporter"/>
    <property type="match status" value="1"/>
</dbReference>
<feature type="transmembrane region" description="Helical" evidence="5">
    <location>
        <begin position="375"/>
        <end position="394"/>
    </location>
</feature>
<evidence type="ECO:0000256" key="5">
    <source>
        <dbReference type="SAM" id="Phobius"/>
    </source>
</evidence>
<dbReference type="eggNOG" id="COG2271">
    <property type="taxonomic scope" value="Bacteria"/>
</dbReference>
<feature type="transmembrane region" description="Helical" evidence="5">
    <location>
        <begin position="84"/>
        <end position="102"/>
    </location>
</feature>
<dbReference type="PROSITE" id="PS00217">
    <property type="entry name" value="SUGAR_TRANSPORT_2"/>
    <property type="match status" value="1"/>
</dbReference>
<dbReference type="PANTHER" id="PTHR23508">
    <property type="entry name" value="CARBOXYLIC ACID TRANSPORTER PROTEIN HOMOLOG"/>
    <property type="match status" value="1"/>
</dbReference>
<feature type="transmembrane region" description="Helical" evidence="5">
    <location>
        <begin position="406"/>
        <end position="425"/>
    </location>
</feature>
<feature type="transmembrane region" description="Helical" evidence="5">
    <location>
        <begin position="316"/>
        <end position="336"/>
    </location>
</feature>
<dbReference type="HOGENOM" id="CLU_001265_46_4_11"/>
<dbReference type="InterPro" id="IPR020846">
    <property type="entry name" value="MFS_dom"/>
</dbReference>
<name>F4CW28_PSEUX</name>
<protein>
    <submittedName>
        <fullName evidence="7">Major facilitator superfamily MFS_1</fullName>
    </submittedName>
</protein>
<evidence type="ECO:0000259" key="6">
    <source>
        <dbReference type="PROSITE" id="PS50850"/>
    </source>
</evidence>
<comment type="subcellular location">
    <subcellularLocation>
        <location evidence="1">Cell membrane</location>
        <topology evidence="1">Multi-pass membrane protein</topology>
    </subcellularLocation>
</comment>
<evidence type="ECO:0000256" key="1">
    <source>
        <dbReference type="ARBA" id="ARBA00004651"/>
    </source>
</evidence>
<dbReference type="EMBL" id="CP002593">
    <property type="protein sequence ID" value="AEA26442.1"/>
    <property type="molecule type" value="Genomic_DNA"/>
</dbReference>
<dbReference type="InterPro" id="IPR005829">
    <property type="entry name" value="Sugar_transporter_CS"/>
</dbReference>
<feature type="transmembrane region" description="Helical" evidence="5">
    <location>
        <begin position="291"/>
        <end position="309"/>
    </location>
</feature>
<organism evidence="7 8">
    <name type="scientific">Pseudonocardia dioxanivorans (strain ATCC 55486 / DSM 44775 / JCM 13855 / CB1190)</name>
    <dbReference type="NCBI Taxonomy" id="675635"/>
    <lineage>
        <taxon>Bacteria</taxon>
        <taxon>Bacillati</taxon>
        <taxon>Actinomycetota</taxon>
        <taxon>Actinomycetes</taxon>
        <taxon>Pseudonocardiales</taxon>
        <taxon>Pseudonocardiaceae</taxon>
        <taxon>Pseudonocardia</taxon>
    </lineage>
</organism>
<reference evidence="7 8" key="1">
    <citation type="journal article" date="2011" name="J. Bacteriol.">
        <title>Genome sequence of the 1,4-dioxane-degrading Pseudonocardia dioxanivorans strain CB1190.</title>
        <authorList>
            <person name="Sales C.M."/>
            <person name="Mahendra S."/>
            <person name="Grostern A."/>
            <person name="Parales R.E."/>
            <person name="Goodwin L.A."/>
            <person name="Woyke T."/>
            <person name="Nolan M."/>
            <person name="Lapidus A."/>
            <person name="Chertkov O."/>
            <person name="Ovchinnikova G."/>
            <person name="Sczyrba A."/>
            <person name="Alvarez-Cohen L."/>
        </authorList>
    </citation>
    <scope>NUCLEOTIDE SEQUENCE [LARGE SCALE GENOMIC DNA]</scope>
    <source>
        <strain evidence="8">ATCC 55486 / DSM 44775 / JCM 13855 / CB1190</strain>
    </source>
</reference>
<dbReference type="STRING" id="675635.Psed_4280"/>
<dbReference type="InterPro" id="IPR036259">
    <property type="entry name" value="MFS_trans_sf"/>
</dbReference>
<keyword evidence="4 5" id="KW-0472">Membrane</keyword>
<evidence type="ECO:0000256" key="3">
    <source>
        <dbReference type="ARBA" id="ARBA00022989"/>
    </source>
</evidence>